<reference evidence="8" key="1">
    <citation type="submission" date="2016-09" db="EMBL/GenBank/DDBJ databases">
        <authorList>
            <person name="Gulvik C.A."/>
        </authorList>
    </citation>
    <scope>NUCLEOTIDE SEQUENCE [LARGE SCALE GENOMIC DNA]</scope>
    <source>
        <strain evidence="8">LMG 26676</strain>
    </source>
</reference>
<comment type="similarity">
    <text evidence="1">Belongs to the glycosyl hydrolase 73 family.</text>
</comment>
<protein>
    <recommendedName>
        <fullName evidence="5">Peptidoglycan hydrolase</fullName>
    </recommendedName>
</protein>
<name>A0A1E5H8C7_9ENTE</name>
<dbReference type="PANTHER" id="PTHR33308:SF9">
    <property type="entry name" value="PEPTIDOGLYCAN HYDROLASE FLGJ"/>
    <property type="match status" value="1"/>
</dbReference>
<evidence type="ECO:0000256" key="5">
    <source>
        <dbReference type="ARBA" id="ARBA00032108"/>
    </source>
</evidence>
<dbReference type="Pfam" id="PF01476">
    <property type="entry name" value="LysM"/>
    <property type="match status" value="1"/>
</dbReference>
<dbReference type="Gene3D" id="4.10.80.30">
    <property type="entry name" value="DNA polymerase, domain 6"/>
    <property type="match status" value="1"/>
</dbReference>
<evidence type="ECO:0000313" key="7">
    <source>
        <dbReference type="EMBL" id="OEG21218.1"/>
    </source>
</evidence>
<evidence type="ECO:0000256" key="2">
    <source>
        <dbReference type="ARBA" id="ARBA00022529"/>
    </source>
</evidence>
<dbReference type="Gene3D" id="3.10.350.10">
    <property type="entry name" value="LysM domain"/>
    <property type="match status" value="1"/>
</dbReference>
<dbReference type="InterPro" id="IPR002901">
    <property type="entry name" value="MGlyc_endo_b_GlcNAc-like_dom"/>
</dbReference>
<proteinExistence type="inferred from homology"/>
<evidence type="ECO:0000256" key="4">
    <source>
        <dbReference type="ARBA" id="ARBA00022801"/>
    </source>
</evidence>
<keyword evidence="3" id="KW-0081">Bacteriolytic enzyme</keyword>
<dbReference type="GO" id="GO:0042742">
    <property type="term" value="P:defense response to bacterium"/>
    <property type="evidence" value="ECO:0007669"/>
    <property type="project" value="UniProtKB-KW"/>
</dbReference>
<dbReference type="PROSITE" id="PS51782">
    <property type="entry name" value="LYSM"/>
    <property type="match status" value="1"/>
</dbReference>
<dbReference type="GO" id="GO:0031640">
    <property type="term" value="P:killing of cells of another organism"/>
    <property type="evidence" value="ECO:0007669"/>
    <property type="project" value="UniProtKB-KW"/>
</dbReference>
<dbReference type="AlphaFoldDB" id="A0A1E5H8C7"/>
<dbReference type="InterPro" id="IPR018392">
    <property type="entry name" value="LysM"/>
</dbReference>
<dbReference type="GO" id="GO:0004040">
    <property type="term" value="F:amidase activity"/>
    <property type="evidence" value="ECO:0007669"/>
    <property type="project" value="InterPro"/>
</dbReference>
<dbReference type="SUPFAM" id="SSF54106">
    <property type="entry name" value="LysM domain"/>
    <property type="match status" value="1"/>
</dbReference>
<accession>A0A1E5H8C7</accession>
<dbReference type="SMART" id="SM00257">
    <property type="entry name" value="LysM"/>
    <property type="match status" value="1"/>
</dbReference>
<dbReference type="InterPro" id="IPR036779">
    <property type="entry name" value="LysM_dom_sf"/>
</dbReference>
<feature type="domain" description="LysM" evidence="6">
    <location>
        <begin position="243"/>
        <end position="286"/>
    </location>
</feature>
<gene>
    <name evidence="7" type="ORF">BCR24_09055</name>
</gene>
<keyword evidence="4" id="KW-0378">Hydrolase</keyword>
<organism evidence="7 8">
    <name type="scientific">Enterococcus ureilyticus</name>
    <dbReference type="NCBI Taxonomy" id="1131292"/>
    <lineage>
        <taxon>Bacteria</taxon>
        <taxon>Bacillati</taxon>
        <taxon>Bacillota</taxon>
        <taxon>Bacilli</taxon>
        <taxon>Lactobacillales</taxon>
        <taxon>Enterococcaceae</taxon>
        <taxon>Enterococcus</taxon>
    </lineage>
</organism>
<keyword evidence="8" id="KW-1185">Reference proteome</keyword>
<dbReference type="PANTHER" id="PTHR33308">
    <property type="entry name" value="PEPTIDOGLYCAN HYDROLASE FLGJ"/>
    <property type="match status" value="1"/>
</dbReference>
<evidence type="ECO:0000313" key="8">
    <source>
        <dbReference type="Proteomes" id="UP000094469"/>
    </source>
</evidence>
<dbReference type="Gene3D" id="1.10.530.10">
    <property type="match status" value="1"/>
</dbReference>
<dbReference type="Proteomes" id="UP000094469">
    <property type="component" value="Unassembled WGS sequence"/>
</dbReference>
<dbReference type="InterPro" id="IPR051056">
    <property type="entry name" value="Glycosyl_Hydrolase_73"/>
</dbReference>
<evidence type="ECO:0000259" key="6">
    <source>
        <dbReference type="PROSITE" id="PS51782"/>
    </source>
</evidence>
<dbReference type="SMART" id="SM00047">
    <property type="entry name" value="LYZ2"/>
    <property type="match status" value="1"/>
</dbReference>
<keyword evidence="2" id="KW-0929">Antimicrobial</keyword>
<evidence type="ECO:0000256" key="3">
    <source>
        <dbReference type="ARBA" id="ARBA00022638"/>
    </source>
</evidence>
<sequence length="287" mass="30713">MNETKTRSSRHQQKELKNNTKRVASVIGTSLVLLPVVGNLLPLSVQATETVTQEAISEQAFIDSIGYSAASVADANDLYASVMIAQALLESSYGTSGLAAAPNYNLFGVKGSYGGQTVYMPTSEYLNGQWVTVTEPFRSYPSYTESFQDHANVLKTTLASSGDYHYSGVWKSNTTSYMDATAALAGRYATDPNYASKLNWLIANYGLTAYDWEMAGTVSSEENITANQSTIGQSSATTTVTAQSYTVVSGDTLWGIAEKFGLSVDQLMALNGITAELITVGQSLQVA</sequence>
<comment type="caution">
    <text evidence="7">The sequence shown here is derived from an EMBL/GenBank/DDBJ whole genome shotgun (WGS) entry which is preliminary data.</text>
</comment>
<dbReference type="CDD" id="cd00118">
    <property type="entry name" value="LysM"/>
    <property type="match status" value="1"/>
</dbReference>
<evidence type="ECO:0000256" key="1">
    <source>
        <dbReference type="ARBA" id="ARBA00010266"/>
    </source>
</evidence>
<dbReference type="EMBL" id="MIKC01000041">
    <property type="protein sequence ID" value="OEG21218.1"/>
    <property type="molecule type" value="Genomic_DNA"/>
</dbReference>
<dbReference type="STRING" id="1131292.BCR24_09055"/>
<dbReference type="OrthoDB" id="2155627at2"/>
<dbReference type="RefSeq" id="WP_069641372.1">
    <property type="nucleotide sequence ID" value="NZ_JAFBEZ010000006.1"/>
</dbReference>
<dbReference type="Pfam" id="PF01832">
    <property type="entry name" value="Glucosaminidase"/>
    <property type="match status" value="1"/>
</dbReference>